<dbReference type="PIRSF" id="PIRSF017082">
    <property type="entry name" value="YflP"/>
    <property type="match status" value="1"/>
</dbReference>
<gene>
    <name evidence="3" type="ORF">CAL12_10845</name>
</gene>
<evidence type="ECO:0000313" key="3">
    <source>
        <dbReference type="EMBL" id="ARP81289.1"/>
    </source>
</evidence>
<dbReference type="RefSeq" id="WP_198298428.1">
    <property type="nucleotide sequence ID" value="NZ_CP021108.1"/>
</dbReference>
<protein>
    <submittedName>
        <fullName evidence="3">MFS transporter</fullName>
    </submittedName>
</protein>
<dbReference type="PANTHER" id="PTHR42928:SF5">
    <property type="entry name" value="BLR1237 PROTEIN"/>
    <property type="match status" value="1"/>
</dbReference>
<organism evidence="3 4">
    <name type="scientific">Bordetella genomosp. 8</name>
    <dbReference type="NCBI Taxonomy" id="1416806"/>
    <lineage>
        <taxon>Bacteria</taxon>
        <taxon>Pseudomonadati</taxon>
        <taxon>Pseudomonadota</taxon>
        <taxon>Betaproteobacteria</taxon>
        <taxon>Burkholderiales</taxon>
        <taxon>Alcaligenaceae</taxon>
        <taxon>Bordetella</taxon>
    </lineage>
</organism>
<dbReference type="CDD" id="cd13578">
    <property type="entry name" value="PBP2_Bug27"/>
    <property type="match status" value="1"/>
</dbReference>
<dbReference type="EMBL" id="CP021108">
    <property type="protein sequence ID" value="ARP81289.1"/>
    <property type="molecule type" value="Genomic_DNA"/>
</dbReference>
<dbReference type="SUPFAM" id="SSF53850">
    <property type="entry name" value="Periplasmic binding protein-like II"/>
    <property type="match status" value="1"/>
</dbReference>
<dbReference type="KEGG" id="bgv:CAL12_10845"/>
<dbReference type="InterPro" id="IPR042100">
    <property type="entry name" value="Bug_dom1"/>
</dbReference>
<comment type="similarity">
    <text evidence="1">Belongs to the UPF0065 (bug) family.</text>
</comment>
<evidence type="ECO:0000256" key="2">
    <source>
        <dbReference type="SAM" id="SignalP"/>
    </source>
</evidence>
<dbReference type="PANTHER" id="PTHR42928">
    <property type="entry name" value="TRICARBOXYLATE-BINDING PROTEIN"/>
    <property type="match status" value="1"/>
</dbReference>
<sequence length="327" mass="33839">MRHRIASAVTALALCGAMTATAWAQGDTANYPSSPIKLVVPFAPGGFTDVVARMLGEKLSPELGQPVVVENRMGAGSTIGTDYVAKAAPDGYTLVLISTTHVIGPWLYKKLPYDAIKSFAPITKLVDSPYVLVVNPNVPAKSVGELIALAKAKPGRLDYASSGNGSSQHLAAALFASMADIKINHVPYRGSGQALADIIGGQVSMGFLGVTAALPQIAAGRLRALAVTTSQRSADLPDVPTLDEAGVKGYEANIWLGLLAPAGTPKPILDKLHDATAKVMRGPDAAKALATAGLTLSLSSESEFEALLKSESAKWGKVVQDTGATVN</sequence>
<evidence type="ECO:0000256" key="1">
    <source>
        <dbReference type="ARBA" id="ARBA00006987"/>
    </source>
</evidence>
<keyword evidence="4" id="KW-1185">Reference proteome</keyword>
<feature type="chain" id="PRO_5012371104" evidence="2">
    <location>
        <begin position="25"/>
        <end position="327"/>
    </location>
</feature>
<dbReference type="InterPro" id="IPR005064">
    <property type="entry name" value="BUG"/>
</dbReference>
<dbReference type="Proteomes" id="UP000194151">
    <property type="component" value="Chromosome"/>
</dbReference>
<dbReference type="AlphaFoldDB" id="A0A1W6YJY5"/>
<reference evidence="3 4" key="1">
    <citation type="submission" date="2017-05" db="EMBL/GenBank/DDBJ databases">
        <title>Complete and WGS of Bordetella genogroups.</title>
        <authorList>
            <person name="Spilker T."/>
            <person name="LiPuma J."/>
        </authorList>
    </citation>
    <scope>NUCLEOTIDE SEQUENCE [LARGE SCALE GENOMIC DNA]</scope>
    <source>
        <strain evidence="3 4">AU19157</strain>
    </source>
</reference>
<dbReference type="STRING" id="1416806.CAL12_10845"/>
<feature type="signal peptide" evidence="2">
    <location>
        <begin position="1"/>
        <end position="24"/>
    </location>
</feature>
<name>A0A1W6YJY5_9BORD</name>
<evidence type="ECO:0000313" key="4">
    <source>
        <dbReference type="Proteomes" id="UP000194151"/>
    </source>
</evidence>
<dbReference type="Pfam" id="PF03401">
    <property type="entry name" value="TctC"/>
    <property type="match status" value="1"/>
</dbReference>
<accession>A0A1W6YJY5</accession>
<dbReference type="Gene3D" id="3.40.190.150">
    <property type="entry name" value="Bordetella uptake gene, domain 1"/>
    <property type="match status" value="1"/>
</dbReference>
<keyword evidence="2" id="KW-0732">Signal</keyword>
<dbReference type="Gene3D" id="3.40.190.10">
    <property type="entry name" value="Periplasmic binding protein-like II"/>
    <property type="match status" value="1"/>
</dbReference>
<proteinExistence type="inferred from homology"/>